<dbReference type="PANTHER" id="PTHR13219">
    <property type="entry name" value="TRANSMEMBRANE PROTEIN 94"/>
    <property type="match status" value="1"/>
</dbReference>
<feature type="transmembrane region" description="Helical" evidence="1">
    <location>
        <begin position="57"/>
        <end position="78"/>
    </location>
</feature>
<dbReference type="Proteomes" id="UP000230750">
    <property type="component" value="Unassembled WGS sequence"/>
</dbReference>
<accession>A0A2G8L628</accession>
<evidence type="ECO:0008006" key="4">
    <source>
        <dbReference type="Google" id="ProtNLM"/>
    </source>
</evidence>
<dbReference type="EMBL" id="MRZV01000203">
    <property type="protein sequence ID" value="PIK55716.1"/>
    <property type="molecule type" value="Genomic_DNA"/>
</dbReference>
<evidence type="ECO:0000313" key="2">
    <source>
        <dbReference type="EMBL" id="PIK55716.1"/>
    </source>
</evidence>
<evidence type="ECO:0000256" key="1">
    <source>
        <dbReference type="SAM" id="Phobius"/>
    </source>
</evidence>
<dbReference type="PANTHER" id="PTHR13219:SF6">
    <property type="entry name" value="TRANSMEMBRANE PROTEIN 94"/>
    <property type="match status" value="1"/>
</dbReference>
<proteinExistence type="predicted"/>
<dbReference type="OrthoDB" id="5568754at2759"/>
<name>A0A2G8L628_STIJA</name>
<keyword evidence="1" id="KW-0472">Membrane</keyword>
<protein>
    <recommendedName>
        <fullName evidence="4">Transmembrane protein</fullName>
    </recommendedName>
</protein>
<sequence length="307" mass="34517">MEGTFRGHTGFASEEAMQKLCDVIEEEVNSYETELERNGTVLSLIGQRASLRLHADVVFSWISALSLLSCGFLLLVASAILPDVYTLIEAAFLILFCALNLYLSGWNFHLKQRELIDQSRSLLKDMKGEWSSEDYLPLHSPQSSSISLQWTYRDGELVNLPQALLVEGDIIVVRPGRPVPGGACNVQDSQMTLTAGEVFLPEVEGTVTDAAVRVPLQPEKFVMLETPYRRFLNECLQKGNHRPVTLLENRRLMGCHFIERVIIPLILVRQSTFEVKYFVVTIKIPLLGLTVDANCWALSLLVHNLRC</sequence>
<feature type="transmembrane region" description="Helical" evidence="1">
    <location>
        <begin position="84"/>
        <end position="103"/>
    </location>
</feature>
<comment type="caution">
    <text evidence="2">The sequence shown here is derived from an EMBL/GenBank/DDBJ whole genome shotgun (WGS) entry which is preliminary data.</text>
</comment>
<keyword evidence="3" id="KW-1185">Reference proteome</keyword>
<gene>
    <name evidence="2" type="ORF">BSL78_07376</name>
</gene>
<evidence type="ECO:0000313" key="3">
    <source>
        <dbReference type="Proteomes" id="UP000230750"/>
    </source>
</evidence>
<keyword evidence="1" id="KW-1133">Transmembrane helix</keyword>
<dbReference type="AlphaFoldDB" id="A0A2G8L628"/>
<dbReference type="InterPro" id="IPR039720">
    <property type="entry name" value="TMEM94"/>
</dbReference>
<keyword evidence="1" id="KW-0812">Transmembrane</keyword>
<reference evidence="2 3" key="1">
    <citation type="journal article" date="2017" name="PLoS Biol.">
        <title>The sea cucumber genome provides insights into morphological evolution and visceral regeneration.</title>
        <authorList>
            <person name="Zhang X."/>
            <person name="Sun L."/>
            <person name="Yuan J."/>
            <person name="Sun Y."/>
            <person name="Gao Y."/>
            <person name="Zhang L."/>
            <person name="Li S."/>
            <person name="Dai H."/>
            <person name="Hamel J.F."/>
            <person name="Liu C."/>
            <person name="Yu Y."/>
            <person name="Liu S."/>
            <person name="Lin W."/>
            <person name="Guo K."/>
            <person name="Jin S."/>
            <person name="Xu P."/>
            <person name="Storey K.B."/>
            <person name="Huan P."/>
            <person name="Zhang T."/>
            <person name="Zhou Y."/>
            <person name="Zhang J."/>
            <person name="Lin C."/>
            <person name="Li X."/>
            <person name="Xing L."/>
            <person name="Huo D."/>
            <person name="Sun M."/>
            <person name="Wang L."/>
            <person name="Mercier A."/>
            <person name="Li F."/>
            <person name="Yang H."/>
            <person name="Xiang J."/>
        </authorList>
    </citation>
    <scope>NUCLEOTIDE SEQUENCE [LARGE SCALE GENOMIC DNA]</scope>
    <source>
        <strain evidence="2">Shaxun</strain>
        <tissue evidence="2">Muscle</tissue>
    </source>
</reference>
<organism evidence="2 3">
    <name type="scientific">Stichopus japonicus</name>
    <name type="common">Sea cucumber</name>
    <dbReference type="NCBI Taxonomy" id="307972"/>
    <lineage>
        <taxon>Eukaryota</taxon>
        <taxon>Metazoa</taxon>
        <taxon>Echinodermata</taxon>
        <taxon>Eleutherozoa</taxon>
        <taxon>Echinozoa</taxon>
        <taxon>Holothuroidea</taxon>
        <taxon>Aspidochirotacea</taxon>
        <taxon>Aspidochirotida</taxon>
        <taxon>Stichopodidae</taxon>
        <taxon>Apostichopus</taxon>
    </lineage>
</organism>